<evidence type="ECO:0000313" key="8">
    <source>
        <dbReference type="Proteomes" id="UP001235547"/>
    </source>
</evidence>
<keyword evidence="5" id="KW-0411">Iron-sulfur</keyword>
<evidence type="ECO:0000256" key="1">
    <source>
        <dbReference type="ARBA" id="ARBA00001974"/>
    </source>
</evidence>
<dbReference type="RefSeq" id="WP_280735045.1">
    <property type="nucleotide sequence ID" value="NZ_CP120368.1"/>
</dbReference>
<keyword evidence="2" id="KW-0479">Metal-binding</keyword>
<evidence type="ECO:0000256" key="5">
    <source>
        <dbReference type="ARBA" id="ARBA00023014"/>
    </source>
</evidence>
<dbReference type="PROSITE" id="PS51379">
    <property type="entry name" value="4FE4S_FER_2"/>
    <property type="match status" value="1"/>
</dbReference>
<accession>A0ABY8D349</accession>
<dbReference type="Pfam" id="PF04432">
    <property type="entry name" value="FrhB_FdhB_C"/>
    <property type="match status" value="1"/>
</dbReference>
<comment type="cofactor">
    <cofactor evidence="1">
        <name>FAD</name>
        <dbReference type="ChEBI" id="CHEBI:57692"/>
    </cofactor>
</comment>
<evidence type="ECO:0000256" key="3">
    <source>
        <dbReference type="ARBA" id="ARBA00023002"/>
    </source>
</evidence>
<keyword evidence="3" id="KW-0560">Oxidoreductase</keyword>
<dbReference type="EMBL" id="CP120371">
    <property type="protein sequence ID" value="WEX84143.1"/>
    <property type="molecule type" value="Genomic_DNA"/>
</dbReference>
<feature type="domain" description="4Fe-4S ferredoxin-type" evidence="6">
    <location>
        <begin position="15"/>
        <end position="44"/>
    </location>
</feature>
<proteinExistence type="predicted"/>
<dbReference type="PANTHER" id="PTHR31332">
    <property type="entry name" value="7-HYDROXYMETHYL CHLOROPHYLL A REDUCTASE, CHLOROPLASTIC"/>
    <property type="match status" value="1"/>
</dbReference>
<keyword evidence="4" id="KW-0408">Iron</keyword>
<keyword evidence="8" id="KW-1185">Reference proteome</keyword>
<protein>
    <submittedName>
        <fullName evidence="7">Coenzyme F420 hydrogenase/dehydrogenase, beta subunit C-terminal domain</fullName>
    </submittedName>
</protein>
<name>A0ABY8D349_9HYPH</name>
<evidence type="ECO:0000259" key="6">
    <source>
        <dbReference type="PROSITE" id="PS51379"/>
    </source>
</evidence>
<dbReference type="Pfam" id="PF04422">
    <property type="entry name" value="FrhB_FdhB_N"/>
    <property type="match status" value="1"/>
</dbReference>
<dbReference type="InterPro" id="IPR017896">
    <property type="entry name" value="4Fe4S_Fe-S-bd"/>
</dbReference>
<dbReference type="Proteomes" id="UP001235547">
    <property type="component" value="Chromosome 1"/>
</dbReference>
<dbReference type="InterPro" id="IPR007516">
    <property type="entry name" value="Co_F420_Hydgase/DH_bsu_N"/>
</dbReference>
<reference evidence="7 8" key="1">
    <citation type="submission" date="2023-03" db="EMBL/GenBank/DDBJ databases">
        <authorList>
            <person name="Kaur S."/>
            <person name="Espinosa-Saiz D."/>
            <person name="Velazquez E."/>
            <person name="Menendez E."/>
            <person name="diCenzo G.C."/>
        </authorList>
    </citation>
    <scope>NUCLEOTIDE SEQUENCE [LARGE SCALE GENOMIC DNA]</scope>
    <source>
        <strain evidence="7 8">LMG 27395</strain>
    </source>
</reference>
<evidence type="ECO:0000256" key="2">
    <source>
        <dbReference type="ARBA" id="ARBA00022723"/>
    </source>
</evidence>
<dbReference type="PANTHER" id="PTHR31332:SF6">
    <property type="entry name" value="FORMATE DEHYDROGENASE SUBUNIT BETA"/>
    <property type="match status" value="1"/>
</dbReference>
<evidence type="ECO:0000313" key="7">
    <source>
        <dbReference type="EMBL" id="WEX84143.1"/>
    </source>
</evidence>
<evidence type="ECO:0000256" key="4">
    <source>
        <dbReference type="ARBA" id="ARBA00023004"/>
    </source>
</evidence>
<organism evidence="7 8">
    <name type="scientific">Sinorhizobium numidicum</name>
    <dbReference type="NCBI Taxonomy" id="680248"/>
    <lineage>
        <taxon>Bacteria</taxon>
        <taxon>Pseudomonadati</taxon>
        <taxon>Pseudomonadota</taxon>
        <taxon>Alphaproteobacteria</taxon>
        <taxon>Hyphomicrobiales</taxon>
        <taxon>Rhizobiaceae</taxon>
        <taxon>Sinorhizobium/Ensifer group</taxon>
        <taxon>Sinorhizobium</taxon>
    </lineage>
</organism>
<dbReference type="InterPro" id="IPR045220">
    <property type="entry name" value="FRHB/FDHB/HCAR-like"/>
</dbReference>
<sequence>MSSIDPPSDAVPLGPKEIVKSGLCIGCGACAAQIPGNAARMRLDRYGEFKPAAPSRRAESEMPGFAHICPFSPRSHDEDELAAERFPSAKHRDPLIGRFEAAYVGYVREQDFRAVGSSGGMASWMAAELLDRKLVDGVAHVVPVAVSDDRGDLFRYQISRTTGDVRGGAKSRYHPVELSAVLAEIKAWPGRYAIVGIPCFIKAVHLLRMQDSLLRERIVFTLGLFCGHMKSARFVESFAWQMGATMEAVESADYRLKDPRRPANWYTAQLRLKDGRTRSKDWWHLADGDWGAGFFQNSACNFCDDVTAETADISFGDAWVEPYSSDGRGTNVVVVRSPLLHGVISGAIAEGRLELTEVDSEFVVRTQAAGFRQRREGLSFRLSWPRLGVQPKKRVAPRCRGLPARRMLIYWMRARISAWSHRMFWLSRLLGTPRLYIRWARAVLALYQAITYSRGWLGAMVGAGRRDEDENG</sequence>
<gene>
    <name evidence="7" type="ORF">PYH38_002996</name>
</gene>
<dbReference type="InterPro" id="IPR007525">
    <property type="entry name" value="FrhB_FdhB_C"/>
</dbReference>